<sequence>MRTTGTAGLLFAVLSLAACDSAGPAPAAVGSAAPSTAVSPVVTASANGIEALEAAAILDRARETLRRAPSFRFTGTADGRTLDLRISGADARGTVLVGEERTEWLVTGGQRYLKADERFWATRFGDREGAIGRELVGDRWMLVPPAMDSRLIGKDFAVGALLDTTFAPDGTVRKQPAAGAVTVTDAGGSAVSVATTGEPYPVGWTGNGRTGSITEVGVPFPAITTPPEDEVFDLVTLVESGMLTEL</sequence>
<name>A0ABQ3XFR7_9ACTN</name>
<reference evidence="2 3" key="1">
    <citation type="submission" date="2021-01" db="EMBL/GenBank/DDBJ databases">
        <title>Whole genome shotgun sequence of Actinoplanes couchii NBRC 106145.</title>
        <authorList>
            <person name="Komaki H."/>
            <person name="Tamura T."/>
        </authorList>
    </citation>
    <scope>NUCLEOTIDE SEQUENCE [LARGE SCALE GENOMIC DNA]</scope>
    <source>
        <strain evidence="2 3">NBRC 106145</strain>
    </source>
</reference>
<accession>A0ABQ3XFR7</accession>
<comment type="caution">
    <text evidence="2">The sequence shown here is derived from an EMBL/GenBank/DDBJ whole genome shotgun (WGS) entry which is preliminary data.</text>
</comment>
<evidence type="ECO:0000313" key="3">
    <source>
        <dbReference type="Proteomes" id="UP000612282"/>
    </source>
</evidence>
<evidence type="ECO:0000313" key="2">
    <source>
        <dbReference type="EMBL" id="GID57350.1"/>
    </source>
</evidence>
<keyword evidence="1" id="KW-0732">Signal</keyword>
<keyword evidence="3" id="KW-1185">Reference proteome</keyword>
<evidence type="ECO:0008006" key="4">
    <source>
        <dbReference type="Google" id="ProtNLM"/>
    </source>
</evidence>
<dbReference type="EMBL" id="BOMG01000071">
    <property type="protein sequence ID" value="GID57350.1"/>
    <property type="molecule type" value="Genomic_DNA"/>
</dbReference>
<dbReference type="RefSeq" id="WP_203800024.1">
    <property type="nucleotide sequence ID" value="NZ_BAAAQE010000092.1"/>
</dbReference>
<evidence type="ECO:0000256" key="1">
    <source>
        <dbReference type="SAM" id="SignalP"/>
    </source>
</evidence>
<protein>
    <recommendedName>
        <fullName evidence="4">Lipoprotein</fullName>
    </recommendedName>
</protein>
<dbReference type="PROSITE" id="PS51257">
    <property type="entry name" value="PROKAR_LIPOPROTEIN"/>
    <property type="match status" value="1"/>
</dbReference>
<gene>
    <name evidence="2" type="ORF">Aco03nite_057540</name>
</gene>
<proteinExistence type="predicted"/>
<feature type="chain" id="PRO_5046696251" description="Lipoprotein" evidence="1">
    <location>
        <begin position="28"/>
        <end position="246"/>
    </location>
</feature>
<feature type="signal peptide" evidence="1">
    <location>
        <begin position="1"/>
        <end position="27"/>
    </location>
</feature>
<organism evidence="2 3">
    <name type="scientific">Actinoplanes couchii</name>
    <dbReference type="NCBI Taxonomy" id="403638"/>
    <lineage>
        <taxon>Bacteria</taxon>
        <taxon>Bacillati</taxon>
        <taxon>Actinomycetota</taxon>
        <taxon>Actinomycetes</taxon>
        <taxon>Micromonosporales</taxon>
        <taxon>Micromonosporaceae</taxon>
        <taxon>Actinoplanes</taxon>
    </lineage>
</organism>
<dbReference type="Proteomes" id="UP000612282">
    <property type="component" value="Unassembled WGS sequence"/>
</dbReference>